<comment type="similarity">
    <text evidence="3">Belongs to the pyridoxal phosphate-binding protein YggS/PROSC family.</text>
</comment>
<reference evidence="5 6" key="1">
    <citation type="journal article" date="2016" name="Nat. Commun.">
        <title>Thousands of microbial genomes shed light on interconnected biogeochemical processes in an aquifer system.</title>
        <authorList>
            <person name="Anantharaman K."/>
            <person name="Brown C.T."/>
            <person name="Hug L.A."/>
            <person name="Sharon I."/>
            <person name="Castelle C.J."/>
            <person name="Probst A.J."/>
            <person name="Thomas B.C."/>
            <person name="Singh A."/>
            <person name="Wilkins M.J."/>
            <person name="Karaoz U."/>
            <person name="Brodie E.L."/>
            <person name="Williams K.H."/>
            <person name="Hubbard S.S."/>
            <person name="Banfield J.F."/>
        </authorList>
    </citation>
    <scope>NUCLEOTIDE SEQUENCE [LARGE SCALE GENOMIC DNA]</scope>
</reference>
<keyword evidence="1 2" id="KW-0663">Pyridoxal phosphate</keyword>
<dbReference type="AlphaFoldDB" id="A0A1F5Z7I8"/>
<evidence type="ECO:0000313" key="6">
    <source>
        <dbReference type="Proteomes" id="UP000177354"/>
    </source>
</evidence>
<feature type="domain" description="Alanine racemase N-terminal" evidence="4">
    <location>
        <begin position="106"/>
        <end position="238"/>
    </location>
</feature>
<protein>
    <submittedName>
        <fullName evidence="5">YggS family pyridoxal phosphate enzyme</fullName>
    </submittedName>
</protein>
<evidence type="ECO:0000256" key="2">
    <source>
        <dbReference type="PIRSR" id="PIRSR004848-1"/>
    </source>
</evidence>
<accession>A0A1F5Z7I8</accession>
<evidence type="ECO:0000313" key="5">
    <source>
        <dbReference type="EMBL" id="OGG08419.1"/>
    </source>
</evidence>
<evidence type="ECO:0000256" key="1">
    <source>
        <dbReference type="ARBA" id="ARBA00022898"/>
    </source>
</evidence>
<dbReference type="PANTHER" id="PTHR10146:SF14">
    <property type="entry name" value="PYRIDOXAL PHOSPHATE HOMEOSTASIS PROTEIN"/>
    <property type="match status" value="1"/>
</dbReference>
<dbReference type="InterPro" id="IPR001608">
    <property type="entry name" value="Ala_racemase_N"/>
</dbReference>
<dbReference type="PIRSF" id="PIRSF004848">
    <property type="entry name" value="YBL036c_PLPDEIII"/>
    <property type="match status" value="1"/>
</dbReference>
<gene>
    <name evidence="5" type="ORF">A2777_03135</name>
</gene>
<dbReference type="Proteomes" id="UP000177354">
    <property type="component" value="Unassembled WGS sequence"/>
</dbReference>
<feature type="modified residue" description="N6-(pyridoxal phosphate)lysine" evidence="2">
    <location>
        <position position="48"/>
    </location>
</feature>
<dbReference type="EMBL" id="MFJF01000001">
    <property type="protein sequence ID" value="OGG08419.1"/>
    <property type="molecule type" value="Genomic_DNA"/>
</dbReference>
<dbReference type="InterPro" id="IPR029066">
    <property type="entry name" value="PLP-binding_barrel"/>
</dbReference>
<dbReference type="Pfam" id="PF01168">
    <property type="entry name" value="Ala_racemase_N"/>
    <property type="match status" value="1"/>
</dbReference>
<dbReference type="NCBIfam" id="TIGR00044">
    <property type="entry name" value="YggS family pyridoxal phosphate-dependent enzyme"/>
    <property type="match status" value="1"/>
</dbReference>
<comment type="cofactor">
    <cofactor evidence="2">
        <name>pyridoxal 5'-phosphate</name>
        <dbReference type="ChEBI" id="CHEBI:597326"/>
    </cofactor>
</comment>
<proteinExistence type="inferred from homology"/>
<dbReference type="SUPFAM" id="SSF51419">
    <property type="entry name" value="PLP-binding barrel"/>
    <property type="match status" value="1"/>
</dbReference>
<dbReference type="InterPro" id="IPR011078">
    <property type="entry name" value="PyrdxlP_homeostasis"/>
</dbReference>
<dbReference type="PANTHER" id="PTHR10146">
    <property type="entry name" value="PROLINE SYNTHETASE CO-TRANSCRIBED BACTERIAL HOMOLOG PROTEIN"/>
    <property type="match status" value="1"/>
</dbReference>
<name>A0A1F5Z7I8_9BACT</name>
<comment type="caution">
    <text evidence="5">The sequence shown here is derived from an EMBL/GenBank/DDBJ whole genome shotgun (WGS) entry which is preliminary data.</text>
</comment>
<dbReference type="CDD" id="cd00635">
    <property type="entry name" value="PLPDE_III_YBL036c_like"/>
    <property type="match status" value="1"/>
</dbReference>
<evidence type="ECO:0000256" key="3">
    <source>
        <dbReference type="RuleBase" id="RU004514"/>
    </source>
</evidence>
<sequence length="239" mass="26677">MVKEAQTSILDWEEETGKKLDLFNDEFEKAAVNCGRDRAKIEVLFATKYISGEKLAVFISLINKKKKAAAIIGENRVQEAFMKFGYLSSLGAGFDGKYTPVMIGTLQKNKINKALSIFDEIHSLDNLATAEAVNYRAVKVVPIYLQVNVSGEKTKQGIIPDQAGEVIEKIRKMDNLNLKGLMTMAPYSDNPEDVRPHFGRLKQLAQKYDLLTSMGMSNDWKEAISEGSDMIRIGSAIFK</sequence>
<dbReference type="Gene3D" id="3.20.20.10">
    <property type="entry name" value="Alanine racemase"/>
    <property type="match status" value="1"/>
</dbReference>
<dbReference type="GO" id="GO:0030170">
    <property type="term" value="F:pyridoxal phosphate binding"/>
    <property type="evidence" value="ECO:0007669"/>
    <property type="project" value="InterPro"/>
</dbReference>
<evidence type="ECO:0000259" key="4">
    <source>
        <dbReference type="Pfam" id="PF01168"/>
    </source>
</evidence>
<organism evidence="5 6">
    <name type="scientific">Candidatus Gottesmanbacteria bacterium RIFCSPHIGHO2_01_FULL_40_15</name>
    <dbReference type="NCBI Taxonomy" id="1798376"/>
    <lineage>
        <taxon>Bacteria</taxon>
        <taxon>Candidatus Gottesmaniibacteriota</taxon>
    </lineage>
</organism>